<evidence type="ECO:0008006" key="4">
    <source>
        <dbReference type="Google" id="ProtNLM"/>
    </source>
</evidence>
<dbReference type="RefSeq" id="WP_066132839.1">
    <property type="nucleotide sequence ID" value="NZ_CP014525.1"/>
</dbReference>
<sequence length="260" mass="28716">MFSGSLPQILCLQVVLCLLLHIPAQASPKRSCGTFGGVESLRSITLQDGTTIKLDGIDTITDPVTLPYLRTLLDGERVCISASPPLPDRHGRLSGPVYRERDGLWVQEQLVLSGLAFVVPTPSAGESARKLLDRESETRMKDREQWPQTKILRQADAVGQDDQGTFRIVEGTVRRTTRTTKGAYLDFGADWRTDFSVFLPMATTRQLERAGVTLGELSGRNVQIRGYIERHAGYRLTLTEPDFLQILPSAGLPSPVRAVD</sequence>
<gene>
    <name evidence="2" type="ORF">AY555_02190</name>
</gene>
<keyword evidence="1" id="KW-0732">Signal</keyword>
<reference evidence="2 3" key="1">
    <citation type="submission" date="2016-02" db="EMBL/GenBank/DDBJ databases">
        <title>Complete Genome of H5569, the type strain of the newly described species Haematospirillium jordaniae.</title>
        <authorList>
            <person name="Nicholson A.C."/>
            <person name="Humrighouse B.W."/>
            <person name="Loparov V."/>
            <person name="McQuiston J.R."/>
        </authorList>
    </citation>
    <scope>NUCLEOTIDE SEQUENCE [LARGE SCALE GENOMIC DNA]</scope>
    <source>
        <strain evidence="2 3">H5569</strain>
    </source>
</reference>
<dbReference type="AlphaFoldDB" id="A0A143DBR7"/>
<keyword evidence="3" id="KW-1185">Reference proteome</keyword>
<feature type="signal peptide" evidence="1">
    <location>
        <begin position="1"/>
        <end position="26"/>
    </location>
</feature>
<feature type="chain" id="PRO_5044368574" description="TNase-like domain-containing protein" evidence="1">
    <location>
        <begin position="27"/>
        <end position="260"/>
    </location>
</feature>
<dbReference type="SUPFAM" id="SSF50199">
    <property type="entry name" value="Staphylococcal nuclease"/>
    <property type="match status" value="1"/>
</dbReference>
<proteinExistence type="predicted"/>
<dbReference type="Proteomes" id="UP000076066">
    <property type="component" value="Chromosome"/>
</dbReference>
<dbReference type="Gene3D" id="2.40.50.90">
    <property type="match status" value="1"/>
</dbReference>
<dbReference type="GeneID" id="53315961"/>
<protein>
    <recommendedName>
        <fullName evidence="4">TNase-like domain-containing protein</fullName>
    </recommendedName>
</protein>
<dbReference type="OrthoDB" id="7618306at2"/>
<evidence type="ECO:0000313" key="3">
    <source>
        <dbReference type="Proteomes" id="UP000076066"/>
    </source>
</evidence>
<accession>A0A143DBR7</accession>
<evidence type="ECO:0000256" key="1">
    <source>
        <dbReference type="SAM" id="SignalP"/>
    </source>
</evidence>
<evidence type="ECO:0000313" key="2">
    <source>
        <dbReference type="EMBL" id="AMW34181.1"/>
    </source>
</evidence>
<dbReference type="InterPro" id="IPR035437">
    <property type="entry name" value="SNase_OB-fold_sf"/>
</dbReference>
<name>A0A143DBR7_9PROT</name>
<dbReference type="EMBL" id="CP014525">
    <property type="protein sequence ID" value="AMW34181.1"/>
    <property type="molecule type" value="Genomic_DNA"/>
</dbReference>
<organism evidence="2 3">
    <name type="scientific">Haematospirillum jordaniae</name>
    <dbReference type="NCBI Taxonomy" id="1549855"/>
    <lineage>
        <taxon>Bacteria</taxon>
        <taxon>Pseudomonadati</taxon>
        <taxon>Pseudomonadota</taxon>
        <taxon>Alphaproteobacteria</taxon>
        <taxon>Rhodospirillales</taxon>
        <taxon>Novispirillaceae</taxon>
        <taxon>Haematospirillum</taxon>
    </lineage>
</organism>
<dbReference type="STRING" id="1549855.AY555_02190"/>
<dbReference type="KEGG" id="hjo:AY555_02190"/>